<dbReference type="KEGG" id="gem:GM21_1676"/>
<dbReference type="EMBL" id="CP001661">
    <property type="protein sequence ID" value="ACT17730.1"/>
    <property type="molecule type" value="Genomic_DNA"/>
</dbReference>
<feature type="coiled-coil region" evidence="1">
    <location>
        <begin position="178"/>
        <end position="205"/>
    </location>
</feature>
<dbReference type="STRING" id="443144.GM21_1676"/>
<sequence length="1460" mass="161480">MKPSQDSFPVFEANQVLSYSHLNQIFNYLDEQERLTRADLIGIGIVCGLEIAFAQDVDGGASISLSRGVGVTSLGYLIVEPEDTVLTSYRRFELPTDPPYPPFMKDDSPYDLWELFPAGEPDTTPLTSPDGFLSDKAVLLFLELKKEGLRNCSMNNCDDRGAEMTVKLRRLLVGIDDLKEIIAKANALEGDLSLAELEAALLQRLNLPELRLPRVDVPNTGPATSQEVLAAFHAVFHAEHLAQQTAAALSAAYDAFKPLVAASYPTNPFADFTARFGPLDNVPANTVQVRFLQYYYELFDDILRAYRDLCREGARLLSLCCPPDQLFPRHLMLGVLFPNLVTNASIFRTPFWGSPILRGSGEEIATVERLFARLVELTRRFTDTPPLAPSTGFSRLPVNDNAIRITPSSLGDIPLGKKAIPYYYLFNGTPPLYQLWDPEKSARNRANLNLGYRSDSYQPAAPPFVLQALRYDLEPYNFLRVEGHLGKNYLGVMRTLLSYKSRYRLPIEVVALKTGAFDENVPVDLTGEECRFQDLETLYDTLKAEALCFFCEEVQYFYALPFEFGSKITTPAKPQLPLLVNCAPDFMVQPQTIGRLFEDFLANQPGGKVPDIDPNIIINFLNSQNVGQSNLIIFYIILYISKLYEQFAQDLGELDFASFQKRYQDLLAVTEAVEREREDAAGSIEGTANLLKWEELDDRLEAILYYCRLDAFRTLVEEYKRRVREVKQKQFLGDFLRRHPGIQHKGGVPLGGTFIIVYHHEPEPRIGPIRIRGELGNFAERTRVTRPSAATTAAGEPCSEIDSAAVLDAFSRIGAKRDLLLDPDIRLVLGAFTGRVPDVDIAFPPTTDASGIIDAAVKEIAEGAVIADFYLPYLCCSDCAPIQFVLPKPPPTFTIEVGCTNANNQAEVTLTPEGGLPPYSVKVDQQEFQPLSGVLALSAGSHTLAIRDQEGAQSAPQTLTIVPQLVLGEPIFECNAEGNRYQAMFQISGGTPPYAANRGSVTGTDYVSDGLPGDTDIEIVITDARNCSESRTLRETCQVPFAFSAKVGCTTENNQAPVEITVTEGSAPYHLQVDNSAPVPVSGAIFLNVGGHSLSVHDSAGAVTPQQTVVVAPRMVLRETDFTCEGTATYRSFIRIEGGTPPFLANEKPVTGNFFSTDPIDSGTSFTVTVTDHNNCSATIEVRHDCQEQCTLPCNGQSRRCAYRLWIQPPAGDAHYKDYRQAPELKLRFNGREIELRAENLPQLDAPHLNENFDNAVGGYVKALNDAVNQALIEQTGALANRLVLSYQPEGYPFRILLIEYFVCDSFNLSFQYSFAKPDPAYSMLVEYTNEPAPTGAPFDGAVFVNRRLDKETRVPAFDCSERNQCTGGDYQKLCDGPVPQLEFNMERAEGNVFHLQGKVGNMPENEMAAWVWDFPVQSPSEPFYEGQTADAQLQRPVGAVVLTGITSKGCFGSVQKEMG</sequence>
<dbReference type="eggNOG" id="COG3209">
    <property type="taxonomic scope" value="Bacteria"/>
</dbReference>
<dbReference type="HOGENOM" id="CLU_260762_0_0_7"/>
<evidence type="ECO:0000313" key="2">
    <source>
        <dbReference type="EMBL" id="ACT17730.1"/>
    </source>
</evidence>
<evidence type="ECO:0000256" key="1">
    <source>
        <dbReference type="SAM" id="Coils"/>
    </source>
</evidence>
<accession>C6E5X1</accession>
<name>C6E5X1_GEOSM</name>
<gene>
    <name evidence="2" type="ordered locus">GM21_1676</name>
</gene>
<organism evidence="2">
    <name type="scientific">Geobacter sp. (strain M21)</name>
    <dbReference type="NCBI Taxonomy" id="443144"/>
    <lineage>
        <taxon>Bacteria</taxon>
        <taxon>Pseudomonadati</taxon>
        <taxon>Thermodesulfobacteriota</taxon>
        <taxon>Desulfuromonadia</taxon>
        <taxon>Geobacterales</taxon>
        <taxon>Geobacteraceae</taxon>
        <taxon>Geobacter</taxon>
    </lineage>
</organism>
<protein>
    <submittedName>
        <fullName evidence="2">Uncharacterized protein</fullName>
    </submittedName>
</protein>
<keyword evidence="1" id="KW-0175">Coiled coil</keyword>
<dbReference type="eggNOG" id="COG3291">
    <property type="taxonomic scope" value="Bacteria"/>
</dbReference>
<reference evidence="2" key="1">
    <citation type="submission" date="2009-07" db="EMBL/GenBank/DDBJ databases">
        <title>Complete sequence of Geobacter sp. M21.</title>
        <authorList>
            <consortium name="US DOE Joint Genome Institute"/>
            <person name="Lucas S."/>
            <person name="Copeland A."/>
            <person name="Lapidus A."/>
            <person name="Glavina del Rio T."/>
            <person name="Dalin E."/>
            <person name="Tice H."/>
            <person name="Bruce D."/>
            <person name="Goodwin L."/>
            <person name="Pitluck S."/>
            <person name="Saunders E."/>
            <person name="Brettin T."/>
            <person name="Detter J.C."/>
            <person name="Han C."/>
            <person name="Larimer F."/>
            <person name="Land M."/>
            <person name="Hauser L."/>
            <person name="Kyrpides N."/>
            <person name="Ovchinnikova G."/>
            <person name="Lovley D."/>
        </authorList>
    </citation>
    <scope>NUCLEOTIDE SEQUENCE [LARGE SCALE GENOMIC DNA]</scope>
    <source>
        <strain evidence="2">M21</strain>
    </source>
</reference>
<proteinExistence type="predicted"/>